<protein>
    <submittedName>
        <fullName evidence="4">Insulinase family protein</fullName>
    </submittedName>
</protein>
<dbReference type="Proteomes" id="UP000614216">
    <property type="component" value="Unassembled WGS sequence"/>
</dbReference>
<dbReference type="GO" id="GO:0046872">
    <property type="term" value="F:metal ion binding"/>
    <property type="evidence" value="ECO:0007669"/>
    <property type="project" value="InterPro"/>
</dbReference>
<keyword evidence="1" id="KW-0732">Signal</keyword>
<dbReference type="InterPro" id="IPR011249">
    <property type="entry name" value="Metalloenz_LuxS/M16"/>
</dbReference>
<dbReference type="InterPro" id="IPR011765">
    <property type="entry name" value="Pept_M16_N"/>
</dbReference>
<comment type="caution">
    <text evidence="4">The sequence shown here is derived from an EMBL/GenBank/DDBJ whole genome shotgun (WGS) entry which is preliminary data.</text>
</comment>
<feature type="signal peptide" evidence="1">
    <location>
        <begin position="1"/>
        <end position="21"/>
    </location>
</feature>
<sequence length="690" mass="76199">MKTINFKILLALVFISFSVVAQVDRTKAPEPGPAPKIQIGQYQFFELKNGLKVFVVENHKIPRVAFSLTLDNEPILEKDKAGYVNFMGQLLRNGTTNRSKAKLDEEVDFIGASLSTSSGGVYGASLTKHKEKLLDLMTDVLFNPAFPEEELEKIRKQTLSGLAASKDDPNAIAGNVRSVLVYGKDHPYGEITTEETVKNINVEDAKAYYNKYFKPNVGYLAVVGDIKFKDAKKLVTKYFSKWEKGEIVQPTYKVPEAPEKTIVAMVDRPASVQSVINVTYPLQLEPGNPDVIKSRVLNQILGGGFSSRLMQNLREDKAFTYGARSSLSSDELVGSFNAYASVRNEVTDSAVHEFLYELERIRKEEVLEKELLAAKASVIGSFARALEQPSTVASFAINTSRYNLPEDYYANYLKNVSNTSLADIKAMAEKYIKPDHANVVVVGKASEVAEGLKKFGTVKYYDIYGNEYDPSAAGELPAGLTAEKVINNYVKAIGGIDKLSGVKSLKLNMGADMMGNSIDMKVYKKTPQKLLVEVGMGGNIMSKQVLNGEEAAVAQMGNSVPVNDQIKEELVIGSYPFPELKYDEIGIKVKLTGIEKVDTKNAYAVEVTYPSGAKVTQYYDTESGFKIRQTRVAKTTQGEVPMSTDYSEYKEVDGIYFPHLIVQPMGGGMKMNIKTESIEINPDISDDTFK</sequence>
<dbReference type="InterPro" id="IPR050361">
    <property type="entry name" value="MPP/UQCRC_Complex"/>
</dbReference>
<reference evidence="4" key="1">
    <citation type="submission" date="2021-01" db="EMBL/GenBank/DDBJ databases">
        <title>Fulvivirga kasyanovii gen. nov., sp nov., a novel member of the phylum Bacteroidetes isolated from seawater in a mussel farm.</title>
        <authorList>
            <person name="Zhao L.-H."/>
            <person name="Wang Z.-J."/>
        </authorList>
    </citation>
    <scope>NUCLEOTIDE SEQUENCE</scope>
    <source>
        <strain evidence="4">29W222</strain>
    </source>
</reference>
<dbReference type="EMBL" id="JAEUGD010000024">
    <property type="protein sequence ID" value="MBL6446363.1"/>
    <property type="molecule type" value="Genomic_DNA"/>
</dbReference>
<dbReference type="InterPro" id="IPR007863">
    <property type="entry name" value="Peptidase_M16_C"/>
</dbReference>
<evidence type="ECO:0000259" key="3">
    <source>
        <dbReference type="Pfam" id="PF05193"/>
    </source>
</evidence>
<evidence type="ECO:0000313" key="4">
    <source>
        <dbReference type="EMBL" id="MBL6446363.1"/>
    </source>
</evidence>
<gene>
    <name evidence="4" type="ORF">JMN32_08595</name>
</gene>
<dbReference type="PANTHER" id="PTHR11851">
    <property type="entry name" value="METALLOPROTEASE"/>
    <property type="match status" value="1"/>
</dbReference>
<dbReference type="SUPFAM" id="SSF63411">
    <property type="entry name" value="LuxS/MPP-like metallohydrolase"/>
    <property type="match status" value="2"/>
</dbReference>
<keyword evidence="5" id="KW-1185">Reference proteome</keyword>
<evidence type="ECO:0000259" key="2">
    <source>
        <dbReference type="Pfam" id="PF00675"/>
    </source>
</evidence>
<dbReference type="Pfam" id="PF00675">
    <property type="entry name" value="Peptidase_M16"/>
    <property type="match status" value="1"/>
</dbReference>
<evidence type="ECO:0000256" key="1">
    <source>
        <dbReference type="SAM" id="SignalP"/>
    </source>
</evidence>
<dbReference type="AlphaFoldDB" id="A0A937FXJ3"/>
<proteinExistence type="predicted"/>
<dbReference type="PANTHER" id="PTHR11851:SF224">
    <property type="entry name" value="PROCESSING PROTEASE"/>
    <property type="match status" value="1"/>
</dbReference>
<organism evidence="4 5">
    <name type="scientific">Fulvivirga marina</name>
    <dbReference type="NCBI Taxonomy" id="2494733"/>
    <lineage>
        <taxon>Bacteria</taxon>
        <taxon>Pseudomonadati</taxon>
        <taxon>Bacteroidota</taxon>
        <taxon>Cytophagia</taxon>
        <taxon>Cytophagales</taxon>
        <taxon>Fulvivirgaceae</taxon>
        <taxon>Fulvivirga</taxon>
    </lineage>
</organism>
<feature type="domain" description="Peptidase M16 C-terminal" evidence="3">
    <location>
        <begin position="199"/>
        <end position="377"/>
    </location>
</feature>
<name>A0A937FXJ3_9BACT</name>
<feature type="chain" id="PRO_5037257991" evidence="1">
    <location>
        <begin position="22"/>
        <end position="690"/>
    </location>
</feature>
<dbReference type="RefSeq" id="WP_202855911.1">
    <property type="nucleotide sequence ID" value="NZ_JAEUGD010000024.1"/>
</dbReference>
<dbReference type="Gene3D" id="3.30.830.10">
    <property type="entry name" value="Metalloenzyme, LuxS/M16 peptidase-like"/>
    <property type="match status" value="2"/>
</dbReference>
<feature type="domain" description="Peptidase M16 N-terminal" evidence="2">
    <location>
        <begin position="77"/>
        <end position="171"/>
    </location>
</feature>
<dbReference type="Pfam" id="PF05193">
    <property type="entry name" value="Peptidase_M16_C"/>
    <property type="match status" value="1"/>
</dbReference>
<accession>A0A937FXJ3</accession>
<dbReference type="Gene3D" id="2.50.20.10">
    <property type="entry name" value="Lipoprotein localisation LolA/LolB/LppX"/>
    <property type="match status" value="1"/>
</dbReference>
<evidence type="ECO:0000313" key="5">
    <source>
        <dbReference type="Proteomes" id="UP000614216"/>
    </source>
</evidence>